<dbReference type="InterPro" id="IPR036942">
    <property type="entry name" value="Beta-barrel_TonB_sf"/>
</dbReference>
<evidence type="ECO:0000256" key="1">
    <source>
        <dbReference type="ARBA" id="ARBA00004442"/>
    </source>
</evidence>
<dbReference type="Proteomes" id="UP000625780">
    <property type="component" value="Unassembled WGS sequence"/>
</dbReference>
<comment type="subcellular location">
    <subcellularLocation>
        <location evidence="1">Cell outer membrane</location>
    </subcellularLocation>
</comment>
<protein>
    <submittedName>
        <fullName evidence="4">TonB-dependent receptor</fullName>
    </submittedName>
</protein>
<evidence type="ECO:0000256" key="3">
    <source>
        <dbReference type="ARBA" id="ARBA00023237"/>
    </source>
</evidence>
<keyword evidence="2" id="KW-0472">Membrane</keyword>
<dbReference type="SUPFAM" id="SSF56935">
    <property type="entry name" value="Porins"/>
    <property type="match status" value="1"/>
</dbReference>
<evidence type="ECO:0000256" key="2">
    <source>
        <dbReference type="ARBA" id="ARBA00023136"/>
    </source>
</evidence>
<proteinExistence type="predicted"/>
<organism evidence="4 5">
    <name type="scientific">Muriicola marianensis</name>
    <dbReference type="NCBI Taxonomy" id="1324801"/>
    <lineage>
        <taxon>Bacteria</taxon>
        <taxon>Pseudomonadati</taxon>
        <taxon>Bacteroidota</taxon>
        <taxon>Flavobacteriia</taxon>
        <taxon>Flavobacteriales</taxon>
        <taxon>Flavobacteriaceae</taxon>
        <taxon>Muriicola</taxon>
    </lineage>
</organism>
<reference evidence="5" key="1">
    <citation type="journal article" date="2019" name="Int. J. Syst. Evol. Microbiol.">
        <title>The Global Catalogue of Microorganisms (GCM) 10K type strain sequencing project: providing services to taxonomists for standard genome sequencing and annotation.</title>
        <authorList>
            <consortium name="The Broad Institute Genomics Platform"/>
            <consortium name="The Broad Institute Genome Sequencing Center for Infectious Disease"/>
            <person name="Wu L."/>
            <person name="Ma J."/>
        </authorList>
    </citation>
    <scope>NUCLEOTIDE SEQUENCE [LARGE SCALE GENOMIC DNA]</scope>
    <source>
        <strain evidence="5">CGMCC 1.12606</strain>
    </source>
</reference>
<comment type="caution">
    <text evidence="4">The sequence shown here is derived from an EMBL/GenBank/DDBJ whole genome shotgun (WGS) entry which is preliminary data.</text>
</comment>
<sequence length="861" mass="97606">MTDGSGEFLLISKSKGHQKLLISAPQYQTLIFPLVIGSQDIDLGPVYLKRDLEVEKTDNLVTLTEAELIDEAGNESNSGFLQATRDIFLNRAAFDFGQVFFRVRGYDSREGSILVNGIPMNRNWDGRPQWNNWGGLNDVFRNQEFSYGLEASDHAFGRPMGITLIDASPFGARPGIRISAAASNRTYRNRLMATYHSETGEKGFRHTLSLSRRWAEQGYVTGTPYDAYSIFVSSGVALNPNHTLGLTLINAYNSRGRSAALTDEVAELAGPRYNPYWGLLGGSTRNSRNRTIHEPVIMLDYDYSKNDLRFRIAAAFQTGSTGFSRIGYYDAPNPDPTYYRYLPSFYLNSPIGANFSGAEEARMSFLKRSQWPWWSLYEANNAPAQAGRAAYVYYEDQREEDIFSLNTVFNLPLSRNVKIDAGVLLQESGIRSFSRLNDLLGATFLLDEDNFSNTRNDLNGMIEKKEGEIFGYHYRIDTGHLMSFIQTRFYWKQWDFYVAGEYAEKSFQRDGFFLNERYPDASLGKSEALNFRFWGIKSGLSFGINSRHWIKAHVYNGKRPPLLKHIFVNPRESNRIVPGLTGESVFSSDINYYLRLQRLKGRVSAYYSRFQHETEVNFFYVDSGFGSDFVQEVVTGLDRLHKGLEMGLEYEISPVVKLSLVAAAGNFEYASDPDVSINFDTSGAEGELRQSNGRIDLGPALIKGYKLPRGPQTALSFGIEYRDPSYWWVGVTANYLANNYRDIAFIKRTRSFLIDPDTGVEFENFSEEKYQSLLKHEPLPPVYLLNLTAGKSWLHKGKYISAFLSANNLFDEAFKSGGYEQSRNGNYGQMSKDNLSGSPSFGPKYWYGFGRTFFLNLAISF</sequence>
<dbReference type="EMBL" id="BMFH01000001">
    <property type="protein sequence ID" value="GGD51784.1"/>
    <property type="molecule type" value="Genomic_DNA"/>
</dbReference>
<keyword evidence="5" id="KW-1185">Reference proteome</keyword>
<gene>
    <name evidence="4" type="ORF">GCM10011361_18130</name>
</gene>
<evidence type="ECO:0000313" key="4">
    <source>
        <dbReference type="EMBL" id="GGD51784.1"/>
    </source>
</evidence>
<dbReference type="Gene3D" id="2.40.170.20">
    <property type="entry name" value="TonB-dependent receptor, beta-barrel domain"/>
    <property type="match status" value="1"/>
</dbReference>
<accession>A0ABQ1R1H8</accession>
<name>A0ABQ1R1H8_9FLAO</name>
<keyword evidence="3" id="KW-0998">Cell outer membrane</keyword>
<evidence type="ECO:0000313" key="5">
    <source>
        <dbReference type="Proteomes" id="UP000625780"/>
    </source>
</evidence>
<keyword evidence="4" id="KW-0675">Receptor</keyword>